<dbReference type="InterPro" id="IPR002575">
    <property type="entry name" value="Aminoglycoside_PTrfase"/>
</dbReference>
<dbReference type="RefSeq" id="WP_078903999.1">
    <property type="nucleotide sequence ID" value="NZ_BNEE01000006.1"/>
</dbReference>
<evidence type="ECO:0000313" key="3">
    <source>
        <dbReference type="Proteomes" id="UP000600026"/>
    </source>
</evidence>
<dbReference type="Pfam" id="PF01636">
    <property type="entry name" value="APH"/>
    <property type="match status" value="1"/>
</dbReference>
<name>A0A919LJV7_9ACTN</name>
<dbReference type="Proteomes" id="UP000600026">
    <property type="component" value="Unassembled WGS sequence"/>
</dbReference>
<dbReference type="OrthoDB" id="3806873at2"/>
<dbReference type="SUPFAM" id="SSF56112">
    <property type="entry name" value="Protein kinase-like (PK-like)"/>
    <property type="match status" value="1"/>
</dbReference>
<gene>
    <name evidence="2" type="primary">ycbJ</name>
    <name evidence="2" type="ORF">Sxan_42780</name>
</gene>
<dbReference type="PANTHER" id="PTHR21310:SF15">
    <property type="entry name" value="AMINOGLYCOSIDE PHOSPHOTRANSFERASE DOMAIN-CONTAINING PROTEIN"/>
    <property type="match status" value="1"/>
</dbReference>
<organism evidence="2 3">
    <name type="scientific">Streptomyces xanthophaeus</name>
    <dbReference type="NCBI Taxonomy" id="67385"/>
    <lineage>
        <taxon>Bacteria</taxon>
        <taxon>Bacillati</taxon>
        <taxon>Actinomycetota</taxon>
        <taxon>Actinomycetes</taxon>
        <taxon>Kitasatosporales</taxon>
        <taxon>Streptomycetaceae</taxon>
        <taxon>Streptomyces</taxon>
    </lineage>
</organism>
<dbReference type="InterPro" id="IPR011009">
    <property type="entry name" value="Kinase-like_dom_sf"/>
</dbReference>
<proteinExistence type="predicted"/>
<accession>A0A919LJV7</accession>
<dbReference type="CDD" id="cd05152">
    <property type="entry name" value="MPH2"/>
    <property type="match status" value="1"/>
</dbReference>
<dbReference type="Gene3D" id="3.30.200.20">
    <property type="entry name" value="Phosphorylase Kinase, domain 1"/>
    <property type="match status" value="1"/>
</dbReference>
<keyword evidence="3" id="KW-1185">Reference proteome</keyword>
<dbReference type="InterPro" id="IPR051678">
    <property type="entry name" value="AGP_Transferase"/>
</dbReference>
<reference evidence="2" key="1">
    <citation type="submission" date="2020-09" db="EMBL/GenBank/DDBJ databases">
        <title>Whole genome shotgun sequence of Streptomyces xanthophaeus NBRC 12829.</title>
        <authorList>
            <person name="Komaki H."/>
            <person name="Tamura T."/>
        </authorList>
    </citation>
    <scope>NUCLEOTIDE SEQUENCE</scope>
    <source>
        <strain evidence="2">NBRC 12829</strain>
    </source>
</reference>
<sequence>MNAAELAAYASGLLGIELDPATARPDESGWDFHVTHILDTGGTPWILRRPRRPEAARQLAVEGAVLAAVRDRLPVAVPHWRLHSTQLVAYPRLPGVPAGAEDQATLVYGWDIDPLAAPEAYLEPLARALAEVHRTPHGALPALHAPTPEALRAGVADRLARARTELRLPAATTRRWHAWLDDDALWPDRLVPVHGDVHPGHTLVERTRSGPPRLSGLLDWANAGIGDPSADFVDMLYAGGPPVLDLLLDAYHRAGGEVRPGMREHILARASFLWVHVALRGLDTGRPAWVETALSRIAA</sequence>
<protein>
    <recommendedName>
        <fullName evidence="1">Aminoglycoside phosphotransferase domain-containing protein</fullName>
    </recommendedName>
</protein>
<comment type="caution">
    <text evidence="2">The sequence shown here is derived from an EMBL/GenBank/DDBJ whole genome shotgun (WGS) entry which is preliminary data.</text>
</comment>
<feature type="domain" description="Aminoglycoside phosphotransferase" evidence="1">
    <location>
        <begin position="23"/>
        <end position="264"/>
    </location>
</feature>
<dbReference type="EMBL" id="BNEE01000006">
    <property type="protein sequence ID" value="GHI86914.1"/>
    <property type="molecule type" value="Genomic_DNA"/>
</dbReference>
<dbReference type="Gene3D" id="3.90.1200.10">
    <property type="match status" value="1"/>
</dbReference>
<evidence type="ECO:0000259" key="1">
    <source>
        <dbReference type="Pfam" id="PF01636"/>
    </source>
</evidence>
<dbReference type="AlphaFoldDB" id="A0A919LJV7"/>
<evidence type="ECO:0000313" key="2">
    <source>
        <dbReference type="EMBL" id="GHI86914.1"/>
    </source>
</evidence>
<dbReference type="PANTHER" id="PTHR21310">
    <property type="entry name" value="AMINOGLYCOSIDE PHOSPHOTRANSFERASE-RELATED-RELATED"/>
    <property type="match status" value="1"/>
</dbReference>